<dbReference type="InterPro" id="IPR036291">
    <property type="entry name" value="NAD(P)-bd_dom_sf"/>
</dbReference>
<dbReference type="PANTHER" id="PTHR48107:SF16">
    <property type="entry name" value="NADPH-DEPENDENT ALDEHYDE REDUCTASE 1, CHLOROPLASTIC"/>
    <property type="match status" value="1"/>
</dbReference>
<comment type="caution">
    <text evidence="3">The sequence shown here is derived from an EMBL/GenBank/DDBJ whole genome shotgun (WGS) entry which is preliminary data.</text>
</comment>
<gene>
    <name evidence="3" type="primary">ydaD_3</name>
    <name evidence="3" type="ORF">HALOF300_03720</name>
</gene>
<keyword evidence="2 3" id="KW-0560">Oxidoreductase</keyword>
<evidence type="ECO:0000313" key="4">
    <source>
        <dbReference type="Proteomes" id="UP000419743"/>
    </source>
</evidence>
<reference evidence="3 4" key="1">
    <citation type="submission" date="2019-11" db="EMBL/GenBank/DDBJ databases">
        <authorList>
            <person name="Criscuolo A."/>
        </authorList>
    </citation>
    <scope>NUCLEOTIDE SEQUENCE [LARGE SCALE GENOMIC DNA]</scope>
    <source>
        <strain evidence="3">CIP111667</strain>
    </source>
</reference>
<dbReference type="PANTHER" id="PTHR48107">
    <property type="entry name" value="NADPH-DEPENDENT ALDEHYDE REDUCTASE-LIKE PROTEIN, CHLOROPLASTIC-RELATED"/>
    <property type="match status" value="1"/>
</dbReference>
<dbReference type="SUPFAM" id="SSF51735">
    <property type="entry name" value="NAD(P)-binding Rossmann-fold domains"/>
    <property type="match status" value="1"/>
</dbReference>
<keyword evidence="4" id="KW-1185">Reference proteome</keyword>
<dbReference type="Gene3D" id="3.40.50.720">
    <property type="entry name" value="NAD(P)-binding Rossmann-like Domain"/>
    <property type="match status" value="1"/>
</dbReference>
<accession>A0A7M4DNJ0</accession>
<proteinExistence type="inferred from homology"/>
<dbReference type="EC" id="1.-.-.-" evidence="3"/>
<dbReference type="GO" id="GO:0016614">
    <property type="term" value="F:oxidoreductase activity, acting on CH-OH group of donors"/>
    <property type="evidence" value="ECO:0007669"/>
    <property type="project" value="UniProtKB-ARBA"/>
</dbReference>
<evidence type="ECO:0000256" key="2">
    <source>
        <dbReference type="ARBA" id="ARBA00023002"/>
    </source>
</evidence>
<dbReference type="EMBL" id="CACRYJ010000054">
    <property type="protein sequence ID" value="VZO39020.1"/>
    <property type="molecule type" value="Genomic_DNA"/>
</dbReference>
<dbReference type="RefSeq" id="WP_408636953.1">
    <property type="nucleotide sequence ID" value="NZ_CACRYJ010000054.1"/>
</dbReference>
<comment type="similarity">
    <text evidence="1">Belongs to the short-chain dehydrogenases/reductases (SDR) family.</text>
</comment>
<dbReference type="Proteomes" id="UP000419743">
    <property type="component" value="Unassembled WGS sequence"/>
</dbReference>
<protein>
    <submittedName>
        <fullName evidence="3">General stress protein 39</fullName>
        <ecNumber evidence="3">1.-.-.-</ecNumber>
    </submittedName>
</protein>
<sequence length="65" mass="6764">MKNFTVNLAVELGLRGIRVDAVAPGPIWTPIQPVEVATAFVHLASDEASYISGTVLGVTGGLPVF</sequence>
<organism evidence="3 4">
    <name type="scientific">Occultella aeris</name>
    <dbReference type="NCBI Taxonomy" id="2761496"/>
    <lineage>
        <taxon>Bacteria</taxon>
        <taxon>Bacillati</taxon>
        <taxon>Actinomycetota</taxon>
        <taxon>Actinomycetes</taxon>
        <taxon>Micrococcales</taxon>
        <taxon>Ruaniaceae</taxon>
        <taxon>Occultella</taxon>
    </lineage>
</organism>
<evidence type="ECO:0000313" key="3">
    <source>
        <dbReference type="EMBL" id="VZO39020.1"/>
    </source>
</evidence>
<evidence type="ECO:0000256" key="1">
    <source>
        <dbReference type="ARBA" id="ARBA00006484"/>
    </source>
</evidence>
<name>A0A7M4DNJ0_9MICO</name>
<dbReference type="AlphaFoldDB" id="A0A7M4DNJ0"/>